<name>A0A9N7TKP6_PLEPL</name>
<organism evidence="2 3">
    <name type="scientific">Pleuronectes platessa</name>
    <name type="common">European plaice</name>
    <dbReference type="NCBI Taxonomy" id="8262"/>
    <lineage>
        <taxon>Eukaryota</taxon>
        <taxon>Metazoa</taxon>
        <taxon>Chordata</taxon>
        <taxon>Craniata</taxon>
        <taxon>Vertebrata</taxon>
        <taxon>Euteleostomi</taxon>
        <taxon>Actinopterygii</taxon>
        <taxon>Neopterygii</taxon>
        <taxon>Teleostei</taxon>
        <taxon>Neoteleostei</taxon>
        <taxon>Acanthomorphata</taxon>
        <taxon>Carangaria</taxon>
        <taxon>Pleuronectiformes</taxon>
        <taxon>Pleuronectoidei</taxon>
        <taxon>Pleuronectidae</taxon>
        <taxon>Pleuronectes</taxon>
    </lineage>
</organism>
<feature type="region of interest" description="Disordered" evidence="1">
    <location>
        <begin position="155"/>
        <end position="213"/>
    </location>
</feature>
<dbReference type="EMBL" id="CADEAL010000055">
    <property type="protein sequence ID" value="CAB1413458.1"/>
    <property type="molecule type" value="Genomic_DNA"/>
</dbReference>
<feature type="region of interest" description="Disordered" evidence="1">
    <location>
        <begin position="38"/>
        <end position="82"/>
    </location>
</feature>
<dbReference type="AlphaFoldDB" id="A0A9N7TKP6"/>
<evidence type="ECO:0000313" key="2">
    <source>
        <dbReference type="EMBL" id="CAB1413458.1"/>
    </source>
</evidence>
<protein>
    <submittedName>
        <fullName evidence="2">Uncharacterized protein</fullName>
    </submittedName>
</protein>
<keyword evidence="3" id="KW-1185">Reference proteome</keyword>
<sequence>MDLDDLYEWRQKETAGPCSTCSLNSPLTVPLGRAPPHIHLHSSDSGLQTQMMGGGRSNLDLLPPHHHHTHSEGQIEDHQPGSCTQTCSLQARHRLTGWSSPTAAVVVLLDTDGAAAGKQPGGGNLGRVALAELLAGVRRPLRTRGRPRRCVIDVNHRNTTTTTTTSSSSSSSSGFSTVQPPTLTVTPPATLPATTRSSSPCGAATDHGKRTPSLTGGILILLRAVPRSPSHSWESPARDPEELFRLNIEGKMRRTVKVATGQVLHFRLGRHLDTASGSSSVLQQLHNQGHFGSSRAAGGAEPRGGSAAPSRLRHDTLEPKWPGGSSPVTVSAHCVRS</sequence>
<evidence type="ECO:0000313" key="3">
    <source>
        <dbReference type="Proteomes" id="UP001153269"/>
    </source>
</evidence>
<proteinExistence type="predicted"/>
<reference evidence="2" key="1">
    <citation type="submission" date="2020-03" db="EMBL/GenBank/DDBJ databases">
        <authorList>
            <person name="Weist P."/>
        </authorList>
    </citation>
    <scope>NUCLEOTIDE SEQUENCE</scope>
</reference>
<accession>A0A9N7TKP6</accession>
<dbReference type="Proteomes" id="UP001153269">
    <property type="component" value="Unassembled WGS sequence"/>
</dbReference>
<evidence type="ECO:0000256" key="1">
    <source>
        <dbReference type="SAM" id="MobiDB-lite"/>
    </source>
</evidence>
<feature type="compositionally biased region" description="Low complexity" evidence="1">
    <location>
        <begin position="159"/>
        <end position="195"/>
    </location>
</feature>
<comment type="caution">
    <text evidence="2">The sequence shown here is derived from an EMBL/GenBank/DDBJ whole genome shotgun (WGS) entry which is preliminary data.</text>
</comment>
<gene>
    <name evidence="2" type="ORF">PLEPLA_LOCUS1158</name>
</gene>
<feature type="region of interest" description="Disordered" evidence="1">
    <location>
        <begin position="290"/>
        <end position="337"/>
    </location>
</feature>
<feature type="compositionally biased region" description="Basic and acidic residues" evidence="1">
    <location>
        <begin position="70"/>
        <end position="79"/>
    </location>
</feature>